<evidence type="ECO:0000256" key="2">
    <source>
        <dbReference type="ARBA" id="ARBA00022448"/>
    </source>
</evidence>
<evidence type="ECO:0000259" key="7">
    <source>
        <dbReference type="SMART" id="SM00382"/>
    </source>
</evidence>
<name>A0ABR4Q8B8_9CEST</name>
<dbReference type="SUPFAM" id="SSF54585">
    <property type="entry name" value="Cdc48 domain 2-like"/>
    <property type="match status" value="1"/>
</dbReference>
<comment type="catalytic activity">
    <reaction evidence="6">
        <text>ATP + H2O = ADP + phosphate + H(+)</text>
        <dbReference type="Rhea" id="RHEA:13065"/>
        <dbReference type="ChEBI" id="CHEBI:15377"/>
        <dbReference type="ChEBI" id="CHEBI:15378"/>
        <dbReference type="ChEBI" id="CHEBI:30616"/>
        <dbReference type="ChEBI" id="CHEBI:43474"/>
        <dbReference type="ChEBI" id="CHEBI:456216"/>
        <dbReference type="EC" id="3.6.4.6"/>
    </reaction>
</comment>
<evidence type="ECO:0000256" key="4">
    <source>
        <dbReference type="ARBA" id="ARBA00022840"/>
    </source>
</evidence>
<dbReference type="PANTHER" id="PTHR23078">
    <property type="entry name" value="VESICULAR-FUSION PROTEIN NSF"/>
    <property type="match status" value="1"/>
</dbReference>
<comment type="function">
    <text evidence="6">Required for vesicle-mediated transport. Catalyzes the fusion of transport vesicles within the Golgi cisternae. Is also required for transport from the endoplasmic reticulum to the Golgi stack. Seems to function as a fusion protein required for the delivery of cargo proteins to all compartments of the Golgi stack independent of vesicle origin.</text>
</comment>
<comment type="subcellular location">
    <subcellularLocation>
        <location evidence="6">Cytoplasm</location>
    </subcellularLocation>
</comment>
<keyword evidence="6" id="KW-0931">ER-Golgi transport</keyword>
<comment type="cofactor">
    <cofactor evidence="6">
        <name>Mg(2+)</name>
        <dbReference type="ChEBI" id="CHEBI:18420"/>
    </cofactor>
    <text evidence="6">Binds 1 Mg(2+) ion per subunit.</text>
</comment>
<dbReference type="Gene3D" id="3.40.50.300">
    <property type="entry name" value="P-loop containing nucleotide triphosphate hydrolases"/>
    <property type="match status" value="2"/>
</dbReference>
<keyword evidence="6" id="KW-0963">Cytoplasm</keyword>
<dbReference type="Pfam" id="PF21964">
    <property type="entry name" value="NSF_ATPase_lid"/>
    <property type="match status" value="1"/>
</dbReference>
<keyword evidence="3 6" id="KW-0547">Nucleotide-binding</keyword>
<dbReference type="Pfam" id="PF17862">
    <property type="entry name" value="AAA_lid_3"/>
    <property type="match status" value="1"/>
</dbReference>
<dbReference type="PROSITE" id="PS00674">
    <property type="entry name" value="AAA"/>
    <property type="match status" value="1"/>
</dbReference>
<reference evidence="8 9" key="1">
    <citation type="journal article" date="2022" name="Front. Cell. Infect. Microbiol.">
        <title>The Genomes of Two Strains of Taenia crassiceps the Animal Model for the Study of Human Cysticercosis.</title>
        <authorList>
            <person name="Bobes R.J."/>
            <person name="Estrada K."/>
            <person name="Rios-Valencia D.G."/>
            <person name="Calderon-Gallegos A."/>
            <person name="de la Torre P."/>
            <person name="Carrero J.C."/>
            <person name="Sanchez-Flores A."/>
            <person name="Laclette J.P."/>
        </authorList>
    </citation>
    <scope>NUCLEOTIDE SEQUENCE [LARGE SCALE GENOMIC DNA]</scope>
    <source>
        <strain evidence="8">WFUcys</strain>
    </source>
</reference>
<dbReference type="InterPro" id="IPR029067">
    <property type="entry name" value="CDC48_domain_2-like_sf"/>
</dbReference>
<evidence type="ECO:0000313" key="8">
    <source>
        <dbReference type="EMBL" id="KAL5105729.1"/>
    </source>
</evidence>
<proteinExistence type="inferred from homology"/>
<feature type="domain" description="AAA+ ATPase" evidence="7">
    <location>
        <begin position="543"/>
        <end position="747"/>
    </location>
</feature>
<dbReference type="PANTHER" id="PTHR23078:SF3">
    <property type="entry name" value="VESICLE-FUSING ATPASE"/>
    <property type="match status" value="1"/>
</dbReference>
<dbReference type="SMART" id="SM00382">
    <property type="entry name" value="AAA"/>
    <property type="match status" value="2"/>
</dbReference>
<dbReference type="Gene3D" id="3.10.330.10">
    <property type="match status" value="1"/>
</dbReference>
<keyword evidence="6" id="KW-0460">Magnesium</keyword>
<comment type="caution">
    <text evidence="8">The sequence shown here is derived from an EMBL/GenBank/DDBJ whole genome shotgun (WGS) entry which is preliminary data.</text>
</comment>
<dbReference type="CDD" id="cd19504">
    <property type="entry name" value="RecA-like_NSF-SEC18_r1-like"/>
    <property type="match status" value="1"/>
</dbReference>
<dbReference type="SUPFAM" id="SSF52540">
    <property type="entry name" value="P-loop containing nucleoside triphosphate hydrolases"/>
    <property type="match status" value="2"/>
</dbReference>
<feature type="domain" description="AAA+ ATPase" evidence="7">
    <location>
        <begin position="251"/>
        <end position="398"/>
    </location>
</feature>
<sequence>MVTLDACCYPSVEERSHQVWVLTRWFCGDAFDSNQSSVGGDVLDKSRLHQHTLHTGVGSYVFRVDPSDKRKWANISLDQTLSLVPYGISSDTYLGLAHFTVEMYGKKPGPRDPINSDILSQRFSVHMGDLPLTVGQPLLFRFDQLLLSIVVKSLSVMSLKEGDTKCQFGVLTRNTIITWERAPECTLLFIGKAMHGDGGGIGGGMSIINPNWDFAQMGIGGLDKEFSEIFRRTFASRMFPPEVSQQLGMKHVRGILLYGPPGTGKTLMARQIGKMLNAREPKIVNGPSILDKYVGESEANIRKLFADAEEEEKRLGPHSALHIIIFDEIDAICKTRGSVVSGAGVHDTVVNQLLTKLDGVDQLNNILVIGMTNRRDMIDEALLRPGRLEMQLEISLPDEEGRLQILNIHTAKMAASKKLSSDVNLKELAARTKNFSGAEIEGLCRAAAFTAMYQFVKPSGKEKIDPDAFEKLLVKRSDFMYALENDIKPMFGTAEELAYYAPRGLMNWGEPVARALAMGELAVRAAGGGGAGGGGSSAPETHRPVTLLLEGAPKAGKTALAVEIARRSGFPFVKIVTSHKMIGYTETAKCMAIKKIFDDAAKSPMSVVIVDNIEGLIEYNPVGPRFSNYMVQALKDLVSQPLPSGRKMLVLATTSMREAMEEQQLTRAFAWHLHVGMMSTPEHILSALEEDQRFTPQECRAIEQNLIQRKRTDPSFNLCVGIKHLIDLLDLVTQMEPDHRVSAFLSKLEDDNLI</sequence>
<dbReference type="EMBL" id="JAKROA010000007">
    <property type="protein sequence ID" value="KAL5105729.1"/>
    <property type="molecule type" value="Genomic_DNA"/>
</dbReference>
<evidence type="ECO:0000313" key="9">
    <source>
        <dbReference type="Proteomes" id="UP001651158"/>
    </source>
</evidence>
<dbReference type="InterPro" id="IPR003960">
    <property type="entry name" value="ATPase_AAA_CS"/>
</dbReference>
<dbReference type="InterPro" id="IPR039812">
    <property type="entry name" value="Vesicle-fus_ATPase"/>
</dbReference>
<keyword evidence="4 6" id="KW-0067">ATP-binding</keyword>
<keyword evidence="9" id="KW-1185">Reference proteome</keyword>
<comment type="similarity">
    <text evidence="1 6">Belongs to the AAA ATPase family.</text>
</comment>
<dbReference type="Gene3D" id="1.10.8.60">
    <property type="match status" value="2"/>
</dbReference>
<dbReference type="EC" id="3.6.4.6" evidence="6"/>
<dbReference type="InterPro" id="IPR027417">
    <property type="entry name" value="P-loop_NTPase"/>
</dbReference>
<dbReference type="InterPro" id="IPR003959">
    <property type="entry name" value="ATPase_AAA_core"/>
</dbReference>
<keyword evidence="5 6" id="KW-0653">Protein transport</keyword>
<accession>A0ABR4Q8B8</accession>
<organism evidence="8 9">
    <name type="scientific">Taenia crassiceps</name>
    <dbReference type="NCBI Taxonomy" id="6207"/>
    <lineage>
        <taxon>Eukaryota</taxon>
        <taxon>Metazoa</taxon>
        <taxon>Spiralia</taxon>
        <taxon>Lophotrochozoa</taxon>
        <taxon>Platyhelminthes</taxon>
        <taxon>Cestoda</taxon>
        <taxon>Eucestoda</taxon>
        <taxon>Cyclophyllidea</taxon>
        <taxon>Taeniidae</taxon>
        <taxon>Taenia</taxon>
    </lineage>
</organism>
<gene>
    <name evidence="8" type="ORF">TcWFU_003112</name>
</gene>
<dbReference type="Pfam" id="PF00004">
    <property type="entry name" value="AAA"/>
    <property type="match status" value="2"/>
</dbReference>
<evidence type="ECO:0000256" key="6">
    <source>
        <dbReference type="RuleBase" id="RU367045"/>
    </source>
</evidence>
<evidence type="ECO:0000256" key="1">
    <source>
        <dbReference type="ARBA" id="ARBA00006914"/>
    </source>
</evidence>
<keyword evidence="6" id="KW-0479">Metal-binding</keyword>
<dbReference type="InterPro" id="IPR041569">
    <property type="entry name" value="AAA_lid_3"/>
</dbReference>
<evidence type="ECO:0000256" key="3">
    <source>
        <dbReference type="ARBA" id="ARBA00022741"/>
    </source>
</evidence>
<keyword evidence="6" id="KW-0378">Hydrolase</keyword>
<keyword evidence="2 6" id="KW-0813">Transport</keyword>
<protein>
    <recommendedName>
        <fullName evidence="6">Vesicle-fusing ATPase</fullName>
        <ecNumber evidence="6">3.6.4.6</ecNumber>
    </recommendedName>
</protein>
<dbReference type="InterPro" id="IPR003593">
    <property type="entry name" value="AAA+_ATPase"/>
</dbReference>
<evidence type="ECO:0000256" key="5">
    <source>
        <dbReference type="ARBA" id="ARBA00022927"/>
    </source>
</evidence>
<dbReference type="Proteomes" id="UP001651158">
    <property type="component" value="Unassembled WGS sequence"/>
</dbReference>
<dbReference type="InterPro" id="IPR054419">
    <property type="entry name" value="NSF_ATPase_lid"/>
</dbReference>